<feature type="compositionally biased region" description="Polar residues" evidence="1">
    <location>
        <begin position="27"/>
        <end position="40"/>
    </location>
</feature>
<sequence>MATITATSTQQEGPALRKRLRVLQRAHSLTSMHTAGSSDSKILPIPDIKLKHADKAESPQSHTDYESRSESSEDDEEHSEGEEKYRRSPNLPPRPTINTTTLDRHGEDRSLMSPTTRAWYEFDLAVVVALVSPIGNWLTGGDHIKNLLLIILLIFYLHQIIEVPWKLYQKSRPHQRAGHVPSSSALEDPTSTEARCAQLATSELKKLEFFFLSLTFFSPFMGAVLLRYATAAVLGPDAVSWFSTGLFVLATGMRPWSHLIDRLSQRTEELQDFVHYPPATRGVHEDEYKSLEKRVVHLEKSLGKVKQKMAVTTEDIYDYVDDAVDAVEHAVRKQERKWHEYEEMVEQVGQAVGKLSSKSYRHKDSGLAAEISADLGTIRAFLQYIIQHLIPSWLLASPDQGYFNDKKLLGAQSNTKMHSLSPTRPSTPLETILEEDEQKRENVAQPISLLAIPYILTSKLVYGIGYIATAPLRAVVRMVLRNY</sequence>
<evidence type="ECO:0000256" key="1">
    <source>
        <dbReference type="SAM" id="MobiDB-lite"/>
    </source>
</evidence>
<keyword evidence="2" id="KW-0472">Membrane</keyword>
<dbReference type="SUPFAM" id="SSF57997">
    <property type="entry name" value="Tropomyosin"/>
    <property type="match status" value="1"/>
</dbReference>
<dbReference type="Proteomes" id="UP000724874">
    <property type="component" value="Unassembled WGS sequence"/>
</dbReference>
<keyword evidence="4" id="KW-1185">Reference proteome</keyword>
<accession>A0A9P5NKF4</accession>
<dbReference type="PANTHER" id="PTHR42032:SF1">
    <property type="entry name" value="YALI0E30679P"/>
    <property type="match status" value="1"/>
</dbReference>
<protein>
    <submittedName>
        <fullName evidence="3">Uncharacterized protein</fullName>
    </submittedName>
</protein>
<feature type="transmembrane region" description="Helical" evidence="2">
    <location>
        <begin position="144"/>
        <end position="165"/>
    </location>
</feature>
<comment type="caution">
    <text evidence="3">The sequence shown here is derived from an EMBL/GenBank/DDBJ whole genome shotgun (WGS) entry which is preliminary data.</text>
</comment>
<dbReference type="PANTHER" id="PTHR42032">
    <property type="entry name" value="YALI0E30679P"/>
    <property type="match status" value="1"/>
</dbReference>
<organism evidence="3 4">
    <name type="scientific">Gymnopilus junonius</name>
    <name type="common">Spectacular rustgill mushroom</name>
    <name type="synonym">Gymnopilus spectabilis subsp. junonius</name>
    <dbReference type="NCBI Taxonomy" id="109634"/>
    <lineage>
        <taxon>Eukaryota</taxon>
        <taxon>Fungi</taxon>
        <taxon>Dikarya</taxon>
        <taxon>Basidiomycota</taxon>
        <taxon>Agaricomycotina</taxon>
        <taxon>Agaricomycetes</taxon>
        <taxon>Agaricomycetidae</taxon>
        <taxon>Agaricales</taxon>
        <taxon>Agaricineae</taxon>
        <taxon>Hymenogastraceae</taxon>
        <taxon>Gymnopilus</taxon>
    </lineage>
</organism>
<dbReference type="EMBL" id="JADNYJ010000074">
    <property type="protein sequence ID" value="KAF8890820.1"/>
    <property type="molecule type" value="Genomic_DNA"/>
</dbReference>
<feature type="transmembrane region" description="Helical" evidence="2">
    <location>
        <begin position="209"/>
        <end position="226"/>
    </location>
</feature>
<dbReference type="AlphaFoldDB" id="A0A9P5NKF4"/>
<proteinExistence type="predicted"/>
<evidence type="ECO:0000313" key="4">
    <source>
        <dbReference type="Proteomes" id="UP000724874"/>
    </source>
</evidence>
<evidence type="ECO:0000256" key="2">
    <source>
        <dbReference type="SAM" id="Phobius"/>
    </source>
</evidence>
<feature type="region of interest" description="Disordered" evidence="1">
    <location>
        <begin position="27"/>
        <end position="110"/>
    </location>
</feature>
<feature type="transmembrane region" description="Helical" evidence="2">
    <location>
        <begin position="238"/>
        <end position="256"/>
    </location>
</feature>
<feature type="compositionally biased region" description="Basic and acidic residues" evidence="1">
    <location>
        <begin position="48"/>
        <end position="71"/>
    </location>
</feature>
<evidence type="ECO:0000313" key="3">
    <source>
        <dbReference type="EMBL" id="KAF8890820.1"/>
    </source>
</evidence>
<reference evidence="3" key="1">
    <citation type="submission" date="2020-11" db="EMBL/GenBank/DDBJ databases">
        <authorList>
            <consortium name="DOE Joint Genome Institute"/>
            <person name="Ahrendt S."/>
            <person name="Riley R."/>
            <person name="Andreopoulos W."/>
            <person name="LaButti K."/>
            <person name="Pangilinan J."/>
            <person name="Ruiz-duenas F.J."/>
            <person name="Barrasa J.M."/>
            <person name="Sanchez-Garcia M."/>
            <person name="Camarero S."/>
            <person name="Miyauchi S."/>
            <person name="Serrano A."/>
            <person name="Linde D."/>
            <person name="Babiker R."/>
            <person name="Drula E."/>
            <person name="Ayuso-Fernandez I."/>
            <person name="Pacheco R."/>
            <person name="Padilla G."/>
            <person name="Ferreira P."/>
            <person name="Barriuso J."/>
            <person name="Kellner H."/>
            <person name="Castanera R."/>
            <person name="Alfaro M."/>
            <person name="Ramirez L."/>
            <person name="Pisabarro A.G."/>
            <person name="Kuo A."/>
            <person name="Tritt A."/>
            <person name="Lipzen A."/>
            <person name="He G."/>
            <person name="Yan M."/>
            <person name="Ng V."/>
            <person name="Cullen D."/>
            <person name="Martin F."/>
            <person name="Rosso M.-N."/>
            <person name="Henrissat B."/>
            <person name="Hibbett D."/>
            <person name="Martinez A.T."/>
            <person name="Grigoriev I.V."/>
        </authorList>
    </citation>
    <scope>NUCLEOTIDE SEQUENCE</scope>
    <source>
        <strain evidence="3">AH 44721</strain>
    </source>
</reference>
<gene>
    <name evidence="3" type="ORF">CPB84DRAFT_1784601</name>
</gene>
<feature type="transmembrane region" description="Helical" evidence="2">
    <location>
        <begin position="118"/>
        <end position="138"/>
    </location>
</feature>
<dbReference type="OrthoDB" id="10263751at2759"/>
<keyword evidence="2" id="KW-1133">Transmembrane helix</keyword>
<keyword evidence="2" id="KW-0812">Transmembrane</keyword>
<name>A0A9P5NKF4_GYMJU</name>